<keyword evidence="2" id="KW-1185">Reference proteome</keyword>
<evidence type="ECO:0000313" key="2">
    <source>
        <dbReference type="Proteomes" id="UP000091857"/>
    </source>
</evidence>
<comment type="caution">
    <text evidence="1">The sequence shown here is derived from an EMBL/GenBank/DDBJ whole genome shotgun (WGS) entry which is preliminary data.</text>
</comment>
<accession>A0ACB7HKS6</accession>
<protein>
    <submittedName>
        <fullName evidence="1">Uncharacterized protein</fullName>
    </submittedName>
</protein>
<reference evidence="2" key="1">
    <citation type="journal article" date="2016" name="Nat. Biotechnol.">
        <title>Sequencing wild and cultivated cassava and related species reveals extensive interspecific hybridization and genetic diversity.</title>
        <authorList>
            <person name="Bredeson J.V."/>
            <person name="Lyons J.B."/>
            <person name="Prochnik S.E."/>
            <person name="Wu G.A."/>
            <person name="Ha C.M."/>
            <person name="Edsinger-Gonzales E."/>
            <person name="Grimwood J."/>
            <person name="Schmutz J."/>
            <person name="Rabbi I.Y."/>
            <person name="Egesi C."/>
            <person name="Nauluvula P."/>
            <person name="Lebot V."/>
            <person name="Ndunguru J."/>
            <person name="Mkamilo G."/>
            <person name="Bart R.S."/>
            <person name="Setter T.L."/>
            <person name="Gleadow R.M."/>
            <person name="Kulakow P."/>
            <person name="Ferguson M.E."/>
            <person name="Rounsley S."/>
            <person name="Rokhsar D.S."/>
        </authorList>
    </citation>
    <scope>NUCLEOTIDE SEQUENCE [LARGE SCALE GENOMIC DNA]</scope>
    <source>
        <strain evidence="2">cv. AM560-2</strain>
    </source>
</reference>
<name>A0ACB7HKS6_MANES</name>
<sequence>MEVDKRQNLQDDRMSDCRSLGSNYHPSSQSRKISIGIMIDSQVKKRLEVSKEDNIVASNLERKNSHKENSLGGKNKGKGIINANESKQTEAPETVTSPWITTRSFHQKTSTSQTLAFAKETSNIPATSKRRNKFSRAQDAPVTHSVQLFAQQTSVLRSGDSKQKKFDGLTYRRKGSGDGNSQRAEEFRFVTAQEVLVNKALTEDNREDRTQTLRMKLCEILGTVSSPRSQPSNSQPREAGANNLKQEKIYPQKGDAVVKPVQNSDTIETDSENPDHTTKRPVTCYMTRKRISTKVQAVKTKVGPSSSYRNKIQEKNIFSFGEGLFGKGDVAVSSGSTIPMRKNGRIKISGIEPRRINFNENNNKDEIQAAAHWSKIPSDAETEKASPLGDKTGNSHGCLPQGKEQHLEQKNINQERDSHQSPRKESRQSLGTNRVDLQGDYSSPAAQENGDEKGEFFIPSLKNIMETQVEFQSPTFKLNTPILSSSPISAPKTDKIERTIYSPAPAEGRFTLGNIRSFRTLQTSNADCHSPNAKTESSDDALELKDSPRHKPSPLTGRKEAEGLSESSSDDGDSKSLEEDHTERDVLSPEVATAERSTFMLYRSKRLRNHEGNDVPEFGPTSASPKGTTLTCTGDSDWNPEPSEQYQENELERVIKLFVLALENFKDKMKSVTRKKSCEILMSVSEDIQLQLQNIESQIQTDVGKLTSASKSKRKRLETRLQEQQEKLKLIHDKFKEDIYQLLHDCKSTVEELEMHHNELKGTVKKQKAMHQKLFVNMEEAVETQLSDAHRRITAMHKSARDKMLQLQHVIAKCLNEDWVDVIQSGLT</sequence>
<dbReference type="Proteomes" id="UP000091857">
    <property type="component" value="Chromosome 5"/>
</dbReference>
<proteinExistence type="predicted"/>
<dbReference type="EMBL" id="CM004391">
    <property type="protein sequence ID" value="KAG8653357.1"/>
    <property type="molecule type" value="Genomic_DNA"/>
</dbReference>
<organism evidence="1 2">
    <name type="scientific">Manihot esculenta</name>
    <name type="common">Cassava</name>
    <name type="synonym">Jatropha manihot</name>
    <dbReference type="NCBI Taxonomy" id="3983"/>
    <lineage>
        <taxon>Eukaryota</taxon>
        <taxon>Viridiplantae</taxon>
        <taxon>Streptophyta</taxon>
        <taxon>Embryophyta</taxon>
        <taxon>Tracheophyta</taxon>
        <taxon>Spermatophyta</taxon>
        <taxon>Magnoliopsida</taxon>
        <taxon>eudicotyledons</taxon>
        <taxon>Gunneridae</taxon>
        <taxon>Pentapetalae</taxon>
        <taxon>rosids</taxon>
        <taxon>fabids</taxon>
        <taxon>Malpighiales</taxon>
        <taxon>Euphorbiaceae</taxon>
        <taxon>Crotonoideae</taxon>
        <taxon>Manihoteae</taxon>
        <taxon>Manihot</taxon>
    </lineage>
</organism>
<evidence type="ECO:0000313" key="1">
    <source>
        <dbReference type="EMBL" id="KAG8653357.1"/>
    </source>
</evidence>
<gene>
    <name evidence="1" type="ORF">MANES_05G008100v8</name>
</gene>